<dbReference type="GO" id="GO:0005743">
    <property type="term" value="C:mitochondrial inner membrane"/>
    <property type="evidence" value="ECO:0007669"/>
    <property type="project" value="UniProtKB-SubCell"/>
</dbReference>
<keyword evidence="3 10" id="KW-0349">Heme</keyword>
<dbReference type="EMBL" id="HG937691">
    <property type="protein sequence ID" value="CDP33134.1"/>
    <property type="molecule type" value="Genomic_DNA"/>
</dbReference>
<evidence type="ECO:0000256" key="8">
    <source>
        <dbReference type="ARBA" id="ARBA00023136"/>
    </source>
</evidence>
<comment type="similarity">
    <text evidence="2 10">Belongs to the cytochrome c-type heme lyase family.</text>
</comment>
<keyword evidence="8 10" id="KW-0472">Membrane</keyword>
<feature type="region of interest" description="Disordered" evidence="11">
    <location>
        <begin position="1"/>
        <end position="155"/>
    </location>
</feature>
<evidence type="ECO:0000313" key="12">
    <source>
        <dbReference type="EMBL" id="CDP33134.1"/>
    </source>
</evidence>
<dbReference type="GO" id="GO:0004408">
    <property type="term" value="F:holocytochrome-c synthase activity"/>
    <property type="evidence" value="ECO:0007669"/>
    <property type="project" value="UniProtKB-EC"/>
</dbReference>
<evidence type="ECO:0000256" key="9">
    <source>
        <dbReference type="ARBA" id="ARBA00023239"/>
    </source>
</evidence>
<evidence type="ECO:0000256" key="6">
    <source>
        <dbReference type="ARBA" id="ARBA00023004"/>
    </source>
</evidence>
<dbReference type="GO" id="GO:0046872">
    <property type="term" value="F:metal ion binding"/>
    <property type="evidence" value="ECO:0007669"/>
    <property type="project" value="UniProtKB-KW"/>
</dbReference>
<accession>A0A060SX89</accession>
<evidence type="ECO:0000256" key="5">
    <source>
        <dbReference type="ARBA" id="ARBA00022792"/>
    </source>
</evidence>
<keyword evidence="5 10" id="KW-0999">Mitochondrion inner membrane</keyword>
<comment type="subcellular location">
    <subcellularLocation>
        <location evidence="1 10">Mitochondrion inner membrane</location>
    </subcellularLocation>
</comment>
<dbReference type="EC" id="4.4.1.17" evidence="10"/>
<dbReference type="AlphaFoldDB" id="A0A060SX89"/>
<keyword evidence="7 10" id="KW-0496">Mitochondrion</keyword>
<evidence type="ECO:0000256" key="10">
    <source>
        <dbReference type="RuleBase" id="RU363130"/>
    </source>
</evidence>
<feature type="compositionally biased region" description="Low complexity" evidence="11">
    <location>
        <begin position="36"/>
        <end position="47"/>
    </location>
</feature>
<comment type="catalytic activity">
    <reaction evidence="10">
        <text>holo-[cytochrome c] = apo-[cytochrome c] + heme b</text>
        <dbReference type="Rhea" id="RHEA:22648"/>
        <dbReference type="Rhea" id="RHEA-COMP:10725"/>
        <dbReference type="Rhea" id="RHEA-COMP:10726"/>
        <dbReference type="ChEBI" id="CHEBI:29950"/>
        <dbReference type="ChEBI" id="CHEBI:60344"/>
        <dbReference type="ChEBI" id="CHEBI:83739"/>
        <dbReference type="EC" id="4.4.1.17"/>
    </reaction>
</comment>
<feature type="compositionally biased region" description="Polar residues" evidence="11">
    <location>
        <begin position="89"/>
        <end position="104"/>
    </location>
</feature>
<reference evidence="12" key="1">
    <citation type="submission" date="2014-02" db="EMBL/GenBank/DDBJ databases">
        <authorList>
            <person name="Genoscope - CEA"/>
        </authorList>
    </citation>
    <scope>NUCLEOTIDE SEQUENCE</scope>
    <source>
        <strain evidence="12">LS3</strain>
    </source>
</reference>
<evidence type="ECO:0000256" key="7">
    <source>
        <dbReference type="ARBA" id="ARBA00023128"/>
    </source>
</evidence>
<reference evidence="12" key="2">
    <citation type="submission" date="2014-06" db="EMBL/GenBank/DDBJ databases">
        <title>The complete genome of Blastobotrys (Arxula) adeninivorans LS3 - a yeast of biotechnological interest.</title>
        <authorList>
            <person name="Kunze G."/>
            <person name="Gaillardin C."/>
            <person name="Czernicka M."/>
            <person name="Durrens P."/>
            <person name="Martin T."/>
            <person name="Boer E."/>
            <person name="Gabaldon T."/>
            <person name="Cruz J."/>
            <person name="Talla E."/>
            <person name="Marck C."/>
            <person name="Goffeau A."/>
            <person name="Barbe V."/>
            <person name="Baret P."/>
            <person name="Baronian K."/>
            <person name="Beier S."/>
            <person name="Bleykasten C."/>
            <person name="Bode R."/>
            <person name="Casaregola S."/>
            <person name="Despons L."/>
            <person name="Fairhead C."/>
            <person name="Giersberg M."/>
            <person name="Gierski P."/>
            <person name="Hahnel U."/>
            <person name="Hartmann A."/>
            <person name="Jankowska D."/>
            <person name="Jubin C."/>
            <person name="Jung P."/>
            <person name="Lafontaine I."/>
            <person name="Leh-Louis V."/>
            <person name="Lemaire M."/>
            <person name="Marcet-Houben M."/>
            <person name="Mascher M."/>
            <person name="Morel G."/>
            <person name="Richard G.-F."/>
            <person name="Riechen J."/>
            <person name="Sacerdot C."/>
            <person name="Sarkar A."/>
            <person name="Savel G."/>
            <person name="Schacherer J."/>
            <person name="Sherman D."/>
            <person name="Straub M.-L."/>
            <person name="Stein N."/>
            <person name="Thierry A."/>
            <person name="Trautwein-Schult A."/>
            <person name="Westhof E."/>
            <person name="Worch S."/>
            <person name="Dujon B."/>
            <person name="Souciet J.-L."/>
            <person name="Wincker P."/>
            <person name="Scholz U."/>
            <person name="Neuveglise N."/>
        </authorList>
    </citation>
    <scope>NUCLEOTIDE SEQUENCE</scope>
    <source>
        <strain evidence="12">LS3</strain>
    </source>
</reference>
<proteinExistence type="inferred from homology"/>
<keyword evidence="6 10" id="KW-0408">Iron</keyword>
<dbReference type="InterPro" id="IPR000511">
    <property type="entry name" value="Holocyt_c/c1_synthase"/>
</dbReference>
<comment type="function">
    <text evidence="10">Lyase that catalyzes the covalent linking of the heme group to the cytochrome C apoprotein to produce the mature functional cytochrome.</text>
</comment>
<sequence length="351" mass="39109">MGWFWADSQDTPRVPAPATERVSQTPSSCPVKRDGSSQGSSWSWFGKSRSEEPKGPAADAVGSGAPTTSGCPVKRKDDSSGWGSIFGGSKQSEPSRPVQAQQQQENKESGCPVIRKEKKSWFGFGSKQEDEPKPEPEKLNPLTNMPELSAQKAPGQKIDLPTQRTKSSIPRGKAETEGVWEYPSPQQMLNAMLRKGGEVPEDAVESMVDVHNFLNEGAWQEILKWENKYTEKSHVEPRLLRFTGRPDEMTPKAMWVQLMAKIFPETYGVAPPFDRHDWTVLRGKSDGEWEEVRYVIDYYSGPEEADGTPSFYLDVRPALDSPTSVWDRIYTASKPTWDQAMGRGPGPQGSQ</sequence>
<dbReference type="PROSITE" id="PS00822">
    <property type="entry name" value="CYTO_HEME_LYASE_2"/>
    <property type="match status" value="1"/>
</dbReference>
<protein>
    <recommendedName>
        <fullName evidence="10">Holocytochrome c-type synthase</fullName>
        <ecNumber evidence="10">4.4.1.17</ecNumber>
    </recommendedName>
</protein>
<evidence type="ECO:0000256" key="4">
    <source>
        <dbReference type="ARBA" id="ARBA00022723"/>
    </source>
</evidence>
<dbReference type="PANTHER" id="PTHR12743">
    <property type="entry name" value="CYTOCHROME C1 HEME LYASE"/>
    <property type="match status" value="1"/>
</dbReference>
<dbReference type="PROSITE" id="PS00821">
    <property type="entry name" value="CYTO_HEME_LYASE_1"/>
    <property type="match status" value="1"/>
</dbReference>
<gene>
    <name evidence="12" type="ORF">GNLVRS02_ARAD1A02486g</name>
</gene>
<name>A0A060SX89_BLAAD</name>
<feature type="compositionally biased region" description="Basic and acidic residues" evidence="11">
    <location>
        <begin position="127"/>
        <end position="138"/>
    </location>
</feature>
<evidence type="ECO:0000256" key="1">
    <source>
        <dbReference type="ARBA" id="ARBA00004273"/>
    </source>
</evidence>
<dbReference type="Pfam" id="PF01265">
    <property type="entry name" value="Cyto_heme_lyase"/>
    <property type="match status" value="1"/>
</dbReference>
<dbReference type="PhylomeDB" id="A0A060SX89"/>
<dbReference type="PANTHER" id="PTHR12743:SF3">
    <property type="entry name" value="HOLOCYTOCHROME-C SYNTHASE"/>
    <property type="match status" value="1"/>
</dbReference>
<evidence type="ECO:0000256" key="2">
    <source>
        <dbReference type="ARBA" id="ARBA00007255"/>
    </source>
</evidence>
<organism evidence="12">
    <name type="scientific">Blastobotrys adeninivorans</name>
    <name type="common">Yeast</name>
    <name type="synonym">Arxula adeninivorans</name>
    <dbReference type="NCBI Taxonomy" id="409370"/>
    <lineage>
        <taxon>Eukaryota</taxon>
        <taxon>Fungi</taxon>
        <taxon>Dikarya</taxon>
        <taxon>Ascomycota</taxon>
        <taxon>Saccharomycotina</taxon>
        <taxon>Dipodascomycetes</taxon>
        <taxon>Dipodascales</taxon>
        <taxon>Trichomonascaceae</taxon>
        <taxon>Blastobotrys</taxon>
    </lineage>
</organism>
<keyword evidence="4 10" id="KW-0479">Metal-binding</keyword>
<evidence type="ECO:0000256" key="11">
    <source>
        <dbReference type="SAM" id="MobiDB-lite"/>
    </source>
</evidence>
<evidence type="ECO:0000256" key="3">
    <source>
        <dbReference type="ARBA" id="ARBA00022617"/>
    </source>
</evidence>
<keyword evidence="9 10" id="KW-0456">Lyase</keyword>